<feature type="compositionally biased region" description="Basic and acidic residues" evidence="1">
    <location>
        <begin position="179"/>
        <end position="195"/>
    </location>
</feature>
<sequence>MSDGARALGASNVIYVFPTISPQIVVIPIVSCIIVFPIVVLIVICALRYRAMRARRFDKLTRGRRLALTGEHEARAALDACKDGRPFVQCKNGRRKTVVRFKPMPELDLDTVVEERSEFDAEVNAMELLQAPQDPSKLCVINHPISFRSFRFGYGASGLPLKRTSHYERPIGSPKPKRAREASENTETSTDKKTSEQGTAARSVTTNTALETPSPFAELPLLTTDVDNNIVTSDSAPLNCTPEVNALSYDKSESLEYKSCIGSGAGSEGSFVIPSVSVQSYREDVSSEESFSYIDKSEEVQLVNELSNSAVRLSTVGYQSKLASTESTHVHTSQLPRRTSISDSICPLKSGDDFDHQNFCHRKNASPPRTQLGQTGPHASPFRSPLGTTGPHTSPLRSPLSTTGPHASPWPSPLSTTGPHASSLRSPLSTTGPHASPLRSPLGSTMPHASSLRRPLGTTGPHASPLNRSRRRQVSHKPTHLDDPLDNRQIIQIRRSNGDDDIKLSNDQNYASISTLNNSDDDNKFIIPLHESSSPDLMVVRNSTGFLVSDSDSSAVNSVVSETFPSEPNKNLSGCDDVTDIRTCLGKCDESDGDDSDGDEV</sequence>
<feature type="compositionally biased region" description="Basic residues" evidence="1">
    <location>
        <begin position="468"/>
        <end position="478"/>
    </location>
</feature>
<dbReference type="OrthoDB" id="8188129at2759"/>
<organism evidence="3 4">
    <name type="scientific">Hyalella azteca</name>
    <name type="common">Amphipod</name>
    <dbReference type="NCBI Taxonomy" id="294128"/>
    <lineage>
        <taxon>Eukaryota</taxon>
        <taxon>Metazoa</taxon>
        <taxon>Ecdysozoa</taxon>
        <taxon>Arthropoda</taxon>
        <taxon>Crustacea</taxon>
        <taxon>Multicrustacea</taxon>
        <taxon>Malacostraca</taxon>
        <taxon>Eumalacostraca</taxon>
        <taxon>Peracarida</taxon>
        <taxon>Amphipoda</taxon>
        <taxon>Senticaudata</taxon>
        <taxon>Talitrida</taxon>
        <taxon>Talitroidea</taxon>
        <taxon>Hyalellidae</taxon>
        <taxon>Hyalella</taxon>
    </lineage>
</organism>
<keyword evidence="2" id="KW-0812">Transmembrane</keyword>
<gene>
    <name evidence="4" type="primary">LOC125177752</name>
</gene>
<keyword evidence="2" id="KW-0472">Membrane</keyword>
<feature type="compositionally biased region" description="Polar residues" evidence="1">
    <location>
        <begin position="386"/>
        <end position="405"/>
    </location>
</feature>
<reference evidence="4" key="1">
    <citation type="submission" date="2025-08" db="UniProtKB">
        <authorList>
            <consortium name="RefSeq"/>
        </authorList>
    </citation>
    <scope>IDENTIFICATION</scope>
    <source>
        <tissue evidence="4">Whole organism</tissue>
    </source>
</reference>
<feature type="compositionally biased region" description="Polar residues" evidence="1">
    <location>
        <begin position="196"/>
        <end position="211"/>
    </location>
</feature>
<feature type="compositionally biased region" description="Polar residues" evidence="1">
    <location>
        <begin position="413"/>
        <end position="433"/>
    </location>
</feature>
<protein>
    <submittedName>
        <fullName evidence="4">GPI-anchored protein pfl2</fullName>
    </submittedName>
</protein>
<dbReference type="RefSeq" id="XP_047736049.1">
    <property type="nucleotide sequence ID" value="XM_047880093.1"/>
</dbReference>
<keyword evidence="2" id="KW-1133">Transmembrane helix</keyword>
<dbReference type="KEGG" id="hazt:125177752"/>
<feature type="region of interest" description="Disordered" evidence="1">
    <location>
        <begin position="164"/>
        <end position="216"/>
    </location>
</feature>
<dbReference type="Proteomes" id="UP000694843">
    <property type="component" value="Unplaced"/>
</dbReference>
<dbReference type="AlphaFoldDB" id="A0A979FGI7"/>
<proteinExistence type="predicted"/>
<keyword evidence="3" id="KW-1185">Reference proteome</keyword>
<evidence type="ECO:0000313" key="3">
    <source>
        <dbReference type="Proteomes" id="UP000694843"/>
    </source>
</evidence>
<evidence type="ECO:0000313" key="4">
    <source>
        <dbReference type="RefSeq" id="XP_047736049.1"/>
    </source>
</evidence>
<feature type="transmembrane region" description="Helical" evidence="2">
    <location>
        <begin position="20"/>
        <end position="47"/>
    </location>
</feature>
<accession>A0A979FGI7</accession>
<name>A0A979FGI7_HYAAZ</name>
<dbReference type="GeneID" id="125177752"/>
<evidence type="ECO:0000256" key="2">
    <source>
        <dbReference type="SAM" id="Phobius"/>
    </source>
</evidence>
<evidence type="ECO:0000256" key="1">
    <source>
        <dbReference type="SAM" id="MobiDB-lite"/>
    </source>
</evidence>
<feature type="region of interest" description="Disordered" evidence="1">
    <location>
        <begin position="357"/>
        <end position="488"/>
    </location>
</feature>